<feature type="domain" description="Aspartate/ornithine carbamoyltransferase carbamoyl-P binding" evidence="8">
    <location>
        <begin position="3"/>
        <end position="139"/>
    </location>
</feature>
<dbReference type="InterPro" id="IPR006130">
    <property type="entry name" value="Asp/Orn_carbamoylTrfase"/>
</dbReference>
<dbReference type="GO" id="GO:0004585">
    <property type="term" value="F:ornithine carbamoyltransferase activity"/>
    <property type="evidence" value="ECO:0007669"/>
    <property type="project" value="UniProtKB-UniRule"/>
</dbReference>
<dbReference type="NCBIfam" id="NF001986">
    <property type="entry name" value="PRK00779.1"/>
    <property type="match status" value="1"/>
</dbReference>
<dbReference type="GO" id="GO:0016597">
    <property type="term" value="F:amino acid binding"/>
    <property type="evidence" value="ECO:0007669"/>
    <property type="project" value="InterPro"/>
</dbReference>
<dbReference type="HAMAP" id="MF_01109">
    <property type="entry name" value="OTCase"/>
    <property type="match status" value="1"/>
</dbReference>
<evidence type="ECO:0000256" key="4">
    <source>
        <dbReference type="ARBA" id="ARBA00022679"/>
    </source>
</evidence>
<dbReference type="GO" id="GO:0005737">
    <property type="term" value="C:cytoplasm"/>
    <property type="evidence" value="ECO:0007669"/>
    <property type="project" value="UniProtKB-SubCell"/>
</dbReference>
<comment type="subcellular location">
    <subcellularLocation>
        <location evidence="6">Cytoplasm</location>
    </subcellularLocation>
</comment>
<feature type="binding site" evidence="6">
    <location>
        <position position="281"/>
    </location>
    <ligand>
        <name>carbamoyl phosphate</name>
        <dbReference type="ChEBI" id="CHEBI:58228"/>
    </ligand>
</feature>
<dbReference type="EMBL" id="NOZQ01000073">
    <property type="protein sequence ID" value="OYD16290.1"/>
    <property type="molecule type" value="Genomic_DNA"/>
</dbReference>
<name>A0A235BV57_UNCW3</name>
<dbReference type="Gene3D" id="3.40.50.1370">
    <property type="entry name" value="Aspartate/ornithine carbamoyltransferase"/>
    <property type="match status" value="2"/>
</dbReference>
<comment type="pathway">
    <text evidence="1">Amino-acid biosynthesis; L-arginine biosynthesis; L-arginine from L-ornithine and carbamoyl phosphate: step 1/3.</text>
</comment>
<comment type="caution">
    <text evidence="9">The sequence shown here is derived from an EMBL/GenBank/DDBJ whole genome shotgun (WGS) entry which is preliminary data.</text>
</comment>
<evidence type="ECO:0000256" key="6">
    <source>
        <dbReference type="HAMAP-Rule" id="MF_01109"/>
    </source>
</evidence>
<organism evidence="9 10">
    <name type="scientific">candidate division WOR-3 bacterium JGI_Cruoil_03_44_89</name>
    <dbReference type="NCBI Taxonomy" id="1973748"/>
    <lineage>
        <taxon>Bacteria</taxon>
        <taxon>Bacteria division WOR-3</taxon>
    </lineage>
</organism>
<keyword evidence="6" id="KW-0963">Cytoplasm</keyword>
<dbReference type="PRINTS" id="PR00102">
    <property type="entry name" value="OTCASE"/>
</dbReference>
<feature type="binding site" evidence="6">
    <location>
        <begin position="217"/>
        <end position="218"/>
    </location>
    <ligand>
        <name>L-ornithine</name>
        <dbReference type="ChEBI" id="CHEBI:46911"/>
    </ligand>
</feature>
<dbReference type="Pfam" id="PF00185">
    <property type="entry name" value="OTCace"/>
    <property type="match status" value="1"/>
</dbReference>
<protein>
    <recommendedName>
        <fullName evidence="3 6">Ornithine carbamoyltransferase</fullName>
        <shortName evidence="6">OTCase</shortName>
        <ecNumber evidence="3 6">2.1.3.3</ecNumber>
    </recommendedName>
</protein>
<evidence type="ECO:0000313" key="9">
    <source>
        <dbReference type="EMBL" id="OYD16290.1"/>
    </source>
</evidence>
<feature type="domain" description="Aspartate/ornithine carbamoyltransferase Asp/Orn-binding" evidence="7">
    <location>
        <begin position="146"/>
        <end position="290"/>
    </location>
</feature>
<dbReference type="InterPro" id="IPR024904">
    <property type="entry name" value="OTCase_ArgI"/>
</dbReference>
<dbReference type="InterPro" id="IPR006131">
    <property type="entry name" value="Asp_carbamoyltransf_Asp/Orn-bd"/>
</dbReference>
<dbReference type="InterPro" id="IPR002292">
    <property type="entry name" value="Orn/put_carbamltrans"/>
</dbReference>
<dbReference type="EC" id="2.1.3.3" evidence="3 6"/>
<feature type="binding site" evidence="6">
    <location>
        <begin position="253"/>
        <end position="254"/>
    </location>
    <ligand>
        <name>carbamoyl phosphate</name>
        <dbReference type="ChEBI" id="CHEBI:58228"/>
    </ligand>
</feature>
<feature type="binding site" evidence="6">
    <location>
        <position position="99"/>
    </location>
    <ligand>
        <name>carbamoyl phosphate</name>
        <dbReference type="ChEBI" id="CHEBI:58228"/>
    </ligand>
</feature>
<dbReference type="PRINTS" id="PR00100">
    <property type="entry name" value="AOTCASE"/>
</dbReference>
<comment type="caution">
    <text evidence="6">Lacks conserved residue(s) required for the propagation of feature annotation.</text>
</comment>
<evidence type="ECO:0000256" key="1">
    <source>
        <dbReference type="ARBA" id="ARBA00004975"/>
    </source>
</evidence>
<dbReference type="PANTHER" id="PTHR45753:SF3">
    <property type="entry name" value="ORNITHINE TRANSCARBAMYLASE, MITOCHONDRIAL"/>
    <property type="match status" value="1"/>
</dbReference>
<dbReference type="Proteomes" id="UP000215215">
    <property type="component" value="Unassembled WGS sequence"/>
</dbReference>
<keyword evidence="4 6" id="KW-0808">Transferase</keyword>
<sequence length="295" mass="33147">MKRDVLSFADLTADDLSELFEASRRVKGERISSALGGKILALIFEKPSLRTRFTFEAGMYELGGYAVYLAPQDIGLGKRECVPDVARNLSRWASGIMARTFEHATVTELARYASIPVINGLSDLEHPCQVLADMFTIWEKREDFSNLKLAWVGDGNNVCNSLVHASRILGFSMSIATPRGYEPRSKIEDQRSKIKITNDPMEAVQDADVIYTDVWTSMGQEAEREKRLEKFGEFQINGKLLNNAKRNCLVMHCLPAHRGEEITDDVIDGPHSIVFDQSENRLHAQKALLLKLLSK</sequence>
<feature type="binding site" evidence="6">
    <location>
        <position position="213"/>
    </location>
    <ligand>
        <name>L-ornithine</name>
        <dbReference type="ChEBI" id="CHEBI:46911"/>
    </ligand>
</feature>
<evidence type="ECO:0000259" key="7">
    <source>
        <dbReference type="Pfam" id="PF00185"/>
    </source>
</evidence>
<feature type="binding site" evidence="6">
    <location>
        <begin position="126"/>
        <end position="129"/>
    </location>
    <ligand>
        <name>carbamoyl phosphate</name>
        <dbReference type="ChEBI" id="CHEBI:58228"/>
    </ligand>
</feature>
<comment type="similarity">
    <text evidence="2 6">Belongs to the aspartate/ornithine carbamoyltransferase superfamily. OTCase family.</text>
</comment>
<dbReference type="NCBIfam" id="TIGR00658">
    <property type="entry name" value="orni_carb_tr"/>
    <property type="match status" value="1"/>
</dbReference>
<dbReference type="Pfam" id="PF02729">
    <property type="entry name" value="OTCace_N"/>
    <property type="match status" value="1"/>
</dbReference>
<feature type="binding site" evidence="6">
    <location>
        <position position="157"/>
    </location>
    <ligand>
        <name>L-ornithine</name>
        <dbReference type="ChEBI" id="CHEBI:46911"/>
    </ligand>
</feature>
<evidence type="ECO:0000313" key="10">
    <source>
        <dbReference type="Proteomes" id="UP000215215"/>
    </source>
</evidence>
<evidence type="ECO:0000256" key="3">
    <source>
        <dbReference type="ARBA" id="ARBA00013007"/>
    </source>
</evidence>
<reference evidence="9 10" key="1">
    <citation type="submission" date="2017-07" db="EMBL/GenBank/DDBJ databases">
        <title>Recovery of genomes from metagenomes via a dereplication, aggregation, and scoring strategy.</title>
        <authorList>
            <person name="Sieber C.M."/>
            <person name="Probst A.J."/>
            <person name="Sharrar A."/>
            <person name="Thomas B.C."/>
            <person name="Hess M."/>
            <person name="Tringe S.G."/>
            <person name="Banfield J.F."/>
        </authorList>
    </citation>
    <scope>NUCLEOTIDE SEQUENCE [LARGE SCALE GENOMIC DNA]</scope>
    <source>
        <strain evidence="9">JGI_Cruoil_03_44_89</strain>
    </source>
</reference>
<gene>
    <name evidence="9" type="primary">argF</name>
    <name evidence="9" type="ORF">CH333_03755</name>
</gene>
<evidence type="ECO:0000256" key="5">
    <source>
        <dbReference type="ARBA" id="ARBA00048772"/>
    </source>
</evidence>
<dbReference type="InterPro" id="IPR006132">
    <property type="entry name" value="Asp/Orn_carbamoyltranf_P-bd"/>
</dbReference>
<evidence type="ECO:0000259" key="8">
    <source>
        <dbReference type="Pfam" id="PF02729"/>
    </source>
</evidence>
<dbReference type="AlphaFoldDB" id="A0A235BV57"/>
<dbReference type="PANTHER" id="PTHR45753">
    <property type="entry name" value="ORNITHINE CARBAMOYLTRANSFERASE, MITOCHONDRIAL"/>
    <property type="match status" value="1"/>
</dbReference>
<dbReference type="InterPro" id="IPR036901">
    <property type="entry name" value="Asp/Orn_carbamoylTrfase_sf"/>
</dbReference>
<dbReference type="FunFam" id="3.40.50.1370:FF:000008">
    <property type="entry name" value="Ornithine carbamoyltransferase"/>
    <property type="match status" value="1"/>
</dbReference>
<dbReference type="GO" id="GO:0042450">
    <property type="term" value="P:L-arginine biosynthetic process via ornithine"/>
    <property type="evidence" value="ECO:0007669"/>
    <property type="project" value="UniProtKB-UniRule"/>
</dbReference>
<proteinExistence type="inferred from homology"/>
<accession>A0A235BV57</accession>
<dbReference type="SUPFAM" id="SSF53671">
    <property type="entry name" value="Aspartate/ornithine carbamoyltransferase"/>
    <property type="match status" value="1"/>
</dbReference>
<dbReference type="GO" id="GO:0019240">
    <property type="term" value="P:citrulline biosynthetic process"/>
    <property type="evidence" value="ECO:0007669"/>
    <property type="project" value="TreeGrafter"/>
</dbReference>
<evidence type="ECO:0000256" key="2">
    <source>
        <dbReference type="ARBA" id="ARBA00007805"/>
    </source>
</evidence>
<comment type="catalytic activity">
    <reaction evidence="5 6">
        <text>carbamoyl phosphate + L-ornithine = L-citrulline + phosphate + H(+)</text>
        <dbReference type="Rhea" id="RHEA:19513"/>
        <dbReference type="ChEBI" id="CHEBI:15378"/>
        <dbReference type="ChEBI" id="CHEBI:43474"/>
        <dbReference type="ChEBI" id="CHEBI:46911"/>
        <dbReference type="ChEBI" id="CHEBI:57743"/>
        <dbReference type="ChEBI" id="CHEBI:58228"/>
        <dbReference type="EC" id="2.1.3.3"/>
    </reaction>
</comment>